<reference evidence="2" key="1">
    <citation type="journal article" date="2013" name="Genetics">
        <title>The draft genome and transcriptome of Panagrellus redivivus are shaped by the harsh demands of a free-living lifestyle.</title>
        <authorList>
            <person name="Srinivasan J."/>
            <person name="Dillman A.R."/>
            <person name="Macchietto M.G."/>
            <person name="Heikkinen L."/>
            <person name="Lakso M."/>
            <person name="Fracchia K.M."/>
            <person name="Antoshechkin I."/>
            <person name="Mortazavi A."/>
            <person name="Wong G."/>
            <person name="Sternberg P.W."/>
        </authorList>
    </citation>
    <scope>NUCLEOTIDE SEQUENCE [LARGE SCALE GENOMIC DNA]</scope>
    <source>
        <strain evidence="2">MT8872</strain>
    </source>
</reference>
<feature type="transmembrane region" description="Helical" evidence="1">
    <location>
        <begin position="180"/>
        <end position="207"/>
    </location>
</feature>
<dbReference type="InterPro" id="IPR019422">
    <property type="entry name" value="7TM_GPCR_serpentine_rcpt_Srh"/>
</dbReference>
<dbReference type="PANTHER" id="PTHR46964:SF2">
    <property type="entry name" value="SERPENTINE RECEPTOR, CLASS T"/>
    <property type="match status" value="1"/>
</dbReference>
<feature type="transmembrane region" description="Helical" evidence="1">
    <location>
        <begin position="57"/>
        <end position="76"/>
    </location>
</feature>
<dbReference type="WBParaSite" id="Pan_g20037.t1">
    <property type="protein sequence ID" value="Pan_g20037.t1"/>
    <property type="gene ID" value="Pan_g20037"/>
</dbReference>
<protein>
    <submittedName>
        <fullName evidence="3">G_PROTEIN_RECEP_F1_2 domain-containing protein</fullName>
    </submittedName>
</protein>
<keyword evidence="1" id="KW-0472">Membrane</keyword>
<feature type="transmembrane region" description="Helical" evidence="1">
    <location>
        <begin position="219"/>
        <end position="239"/>
    </location>
</feature>
<dbReference type="PANTHER" id="PTHR46964">
    <property type="entry name" value="SERPENTINE RECEPTOR, CLASS I-RELATED"/>
    <property type="match status" value="1"/>
</dbReference>
<dbReference type="AlphaFoldDB" id="A0A7E4ZVN6"/>
<evidence type="ECO:0000313" key="2">
    <source>
        <dbReference type="Proteomes" id="UP000492821"/>
    </source>
</evidence>
<evidence type="ECO:0000313" key="3">
    <source>
        <dbReference type="WBParaSite" id="Pan_g20037.t1"/>
    </source>
</evidence>
<keyword evidence="2" id="KW-1185">Reference proteome</keyword>
<keyword evidence="1" id="KW-1133">Transmembrane helix</keyword>
<dbReference type="Proteomes" id="UP000492821">
    <property type="component" value="Unassembled WGS sequence"/>
</dbReference>
<keyword evidence="1" id="KW-0812">Transmembrane</keyword>
<evidence type="ECO:0000256" key="1">
    <source>
        <dbReference type="SAM" id="Phobius"/>
    </source>
</evidence>
<feature type="transmembrane region" description="Helical" evidence="1">
    <location>
        <begin position="131"/>
        <end position="160"/>
    </location>
</feature>
<dbReference type="Pfam" id="PF10318">
    <property type="entry name" value="7TM_GPCR_Srh"/>
    <property type="match status" value="1"/>
</dbReference>
<proteinExistence type="predicted"/>
<organism evidence="2 3">
    <name type="scientific">Panagrellus redivivus</name>
    <name type="common">Microworm</name>
    <dbReference type="NCBI Taxonomy" id="6233"/>
    <lineage>
        <taxon>Eukaryota</taxon>
        <taxon>Metazoa</taxon>
        <taxon>Ecdysozoa</taxon>
        <taxon>Nematoda</taxon>
        <taxon>Chromadorea</taxon>
        <taxon>Rhabditida</taxon>
        <taxon>Tylenchina</taxon>
        <taxon>Panagrolaimomorpha</taxon>
        <taxon>Panagrolaimoidea</taxon>
        <taxon>Panagrolaimidae</taxon>
        <taxon>Panagrellus</taxon>
    </lineage>
</organism>
<accession>A0A7E4ZVN6</accession>
<dbReference type="SUPFAM" id="SSF81321">
    <property type="entry name" value="Family A G protein-coupled receptor-like"/>
    <property type="match status" value="1"/>
</dbReference>
<sequence length="273" mass="31393">MNNGTDPSLVINAKIAEIQSLIDNHKVRAEPNWTLEEDFAAFFAPYYLNVLSFNGSVTFVLHLLVWAHWVCIVYFLDLYVHNFDGFVFLLPNGGTFGTEMVQHYDELTYPQLEPIFESEYAFGYDVDYNPFLVYFFMLALFFILVILPIIEISCISMIVYQLKKVKHSISEKTYKLHKNLVIALIIQIMLPNVMIILPDILIIVGVWQGWKYMSFFTEVGIIMCSIHSVLDNFVMLVAITPYRQAVGRMISQQRSTVMTITGRLTSQRIASTA</sequence>
<name>A0A7E4ZVN6_PANRE</name>
<reference evidence="3" key="2">
    <citation type="submission" date="2020-10" db="UniProtKB">
        <authorList>
            <consortium name="WormBaseParasite"/>
        </authorList>
    </citation>
    <scope>IDENTIFICATION</scope>
</reference>